<organism evidence="2 3">
    <name type="scientific">Cellulomonas biazotea</name>
    <dbReference type="NCBI Taxonomy" id="1709"/>
    <lineage>
        <taxon>Bacteria</taxon>
        <taxon>Bacillati</taxon>
        <taxon>Actinomycetota</taxon>
        <taxon>Actinomycetes</taxon>
        <taxon>Micrococcales</taxon>
        <taxon>Cellulomonadaceae</taxon>
        <taxon>Cellulomonas</taxon>
    </lineage>
</organism>
<evidence type="ECO:0000313" key="3">
    <source>
        <dbReference type="Proteomes" id="UP000289954"/>
    </source>
</evidence>
<gene>
    <name evidence="2" type="ORF">CBZ_26250</name>
</gene>
<dbReference type="Proteomes" id="UP000289954">
    <property type="component" value="Unassembled WGS sequence"/>
</dbReference>
<dbReference type="EMBL" id="BIMR01000228">
    <property type="protein sequence ID" value="GCE77569.1"/>
    <property type="molecule type" value="Genomic_DNA"/>
</dbReference>
<comment type="caution">
    <text evidence="2">The sequence shown here is derived from an EMBL/GenBank/DDBJ whole genome shotgun (WGS) entry which is preliminary data.</text>
</comment>
<dbReference type="AlphaFoldDB" id="A0A402DTU4"/>
<feature type="signal peptide" evidence="1">
    <location>
        <begin position="1"/>
        <end position="29"/>
    </location>
</feature>
<evidence type="ECO:0008006" key="4">
    <source>
        <dbReference type="Google" id="ProtNLM"/>
    </source>
</evidence>
<feature type="chain" id="PRO_5019179312" description="Lipoprotein" evidence="1">
    <location>
        <begin position="30"/>
        <end position="205"/>
    </location>
</feature>
<name>A0A402DTU4_9CELL</name>
<proteinExistence type="predicted"/>
<keyword evidence="1" id="KW-0732">Signal</keyword>
<reference evidence="2 3" key="1">
    <citation type="submission" date="2019-01" db="EMBL/GenBank/DDBJ databases">
        <title>Draft genome sequence of Cellulomonas takizawaensis strain TKZ-21.</title>
        <authorList>
            <person name="Yamamura H."/>
            <person name="Hayashi T."/>
            <person name="Hamada M."/>
            <person name="Serisawa Y."/>
            <person name="Matsuyama K."/>
            <person name="Nakagawa Y."/>
            <person name="Otoguro M."/>
            <person name="Yanagida F."/>
            <person name="Hayakawa M."/>
        </authorList>
    </citation>
    <scope>NUCLEOTIDE SEQUENCE [LARGE SCALE GENOMIC DNA]</scope>
    <source>
        <strain evidence="2 3">NBRC12680</strain>
    </source>
</reference>
<protein>
    <recommendedName>
        <fullName evidence="4">Lipoprotein</fullName>
    </recommendedName>
</protein>
<evidence type="ECO:0000256" key="1">
    <source>
        <dbReference type="SAM" id="SignalP"/>
    </source>
</evidence>
<evidence type="ECO:0000313" key="2">
    <source>
        <dbReference type="EMBL" id="GCE77569.1"/>
    </source>
</evidence>
<accession>A0A402DTU4</accession>
<dbReference type="PROSITE" id="PS51257">
    <property type="entry name" value="PROKAR_LIPOPROTEIN"/>
    <property type="match status" value="1"/>
</dbReference>
<dbReference type="RefSeq" id="WP_130782181.1">
    <property type="nucleotide sequence ID" value="NZ_BIMR01000228.1"/>
</dbReference>
<keyword evidence="3" id="KW-1185">Reference proteome</keyword>
<dbReference type="OrthoDB" id="3230981at2"/>
<sequence>MSRTRRTLLVGGLIAVCAIVVGCSDTAVADQDAAVTTGDAPAFTGPFAAEFAAAYGSASSDFVRGALADEQISDAEYAEMTEKFRTCLADAGIEFGGFDATGAYTTSNAPGGGDTHAIVNECVSTSGQDAIGMLRDVMAVNPQNLDVPTMMAECLVREGAVPPGYQAEDYVQDSSGRFAAPSSLSPELVDSLTACSADPLDILGE</sequence>